<evidence type="ECO:0000259" key="2">
    <source>
        <dbReference type="Pfam" id="PF13579"/>
    </source>
</evidence>
<dbReference type="InterPro" id="IPR028098">
    <property type="entry name" value="Glyco_trans_4-like_N"/>
</dbReference>
<dbReference type="EMBL" id="CP000360">
    <property type="protein sequence ID" value="ABF42306.1"/>
    <property type="molecule type" value="Genomic_DNA"/>
</dbReference>
<dbReference type="CAZy" id="GT4">
    <property type="family name" value="Glycosyltransferase Family 4"/>
</dbReference>
<organism evidence="3 4">
    <name type="scientific">Koribacter versatilis (strain Ellin345)</name>
    <dbReference type="NCBI Taxonomy" id="204669"/>
    <lineage>
        <taxon>Bacteria</taxon>
        <taxon>Pseudomonadati</taxon>
        <taxon>Acidobacteriota</taxon>
        <taxon>Terriglobia</taxon>
        <taxon>Terriglobales</taxon>
        <taxon>Candidatus Korobacteraceae</taxon>
        <taxon>Candidatus Korobacter</taxon>
    </lineage>
</organism>
<proteinExistence type="predicted"/>
<sequence length="411" mass="45607">MKFLILSQYFYPEVGATQTRLAGTAAEIVLAGHEVEVLTGLPNAPAGKIFPDYRGRFYMRDEWNGCPVHRTWLYAATGKSLARVMNYGSFALASWWEARRVKKPDYVFVESPPLTTAWPGLRIAKKLGARLIFNVSDLWPDSVRDLGVMSDGRAFRTLEKMEIGIYRKSFAVTAVTEGIRDRIINVKGIPAEKVLFLPNGADTDTYRPLPPDTELAAKLGLTGKKVVYFAGTLGYAQGLHSVITAAETLQRNQPLVHFLFIGEGPEKPRLKEAVATKGLRNVSFVDAVPAKEISRYASIAMCGLVQLLDIPLFEGARPGKTTAIMSCGRPVIYAVRGEGVRLMERSNAGWVIPPMDPDALVGAILEMVANPDEVQRRGENGRRYIEQHMTWEILVRDWLSQLERLSAATRA</sequence>
<protein>
    <submittedName>
        <fullName evidence="3">Glycosyl transferase, group 1</fullName>
    </submittedName>
</protein>
<evidence type="ECO:0000313" key="4">
    <source>
        <dbReference type="Proteomes" id="UP000002432"/>
    </source>
</evidence>
<dbReference type="eggNOG" id="COG0438">
    <property type="taxonomic scope" value="Bacteria"/>
</dbReference>
<dbReference type="InterPro" id="IPR001296">
    <property type="entry name" value="Glyco_trans_1"/>
</dbReference>
<dbReference type="CDD" id="cd03794">
    <property type="entry name" value="GT4_WbuB-like"/>
    <property type="match status" value="1"/>
</dbReference>
<dbReference type="PANTHER" id="PTHR12526">
    <property type="entry name" value="GLYCOSYLTRANSFERASE"/>
    <property type="match status" value="1"/>
</dbReference>
<keyword evidence="3" id="KW-0808">Transferase</keyword>
<evidence type="ECO:0000259" key="1">
    <source>
        <dbReference type="Pfam" id="PF00534"/>
    </source>
</evidence>
<dbReference type="AlphaFoldDB" id="Q1ILE4"/>
<reference evidence="3 4" key="1">
    <citation type="journal article" date="2009" name="Appl. Environ. Microbiol.">
        <title>Three genomes from the phylum Acidobacteria provide insight into the lifestyles of these microorganisms in soils.</title>
        <authorList>
            <person name="Ward N.L."/>
            <person name="Challacombe J.F."/>
            <person name="Janssen P.H."/>
            <person name="Henrissat B."/>
            <person name="Coutinho P.M."/>
            <person name="Wu M."/>
            <person name="Xie G."/>
            <person name="Haft D.H."/>
            <person name="Sait M."/>
            <person name="Badger J."/>
            <person name="Barabote R.D."/>
            <person name="Bradley B."/>
            <person name="Brettin T.S."/>
            <person name="Brinkac L.M."/>
            <person name="Bruce D."/>
            <person name="Creasy T."/>
            <person name="Daugherty S.C."/>
            <person name="Davidsen T.M."/>
            <person name="DeBoy R.T."/>
            <person name="Detter J.C."/>
            <person name="Dodson R.J."/>
            <person name="Durkin A.S."/>
            <person name="Ganapathy A."/>
            <person name="Gwinn-Giglio M."/>
            <person name="Han C.S."/>
            <person name="Khouri H."/>
            <person name="Kiss H."/>
            <person name="Kothari S.P."/>
            <person name="Madupu R."/>
            <person name="Nelson K.E."/>
            <person name="Nelson W.C."/>
            <person name="Paulsen I."/>
            <person name="Penn K."/>
            <person name="Ren Q."/>
            <person name="Rosovitz M.J."/>
            <person name="Selengut J.D."/>
            <person name="Shrivastava S."/>
            <person name="Sullivan S.A."/>
            <person name="Tapia R."/>
            <person name="Thompson L.S."/>
            <person name="Watkins K.L."/>
            <person name="Yang Q."/>
            <person name="Yu C."/>
            <person name="Zafar N."/>
            <person name="Zhou L."/>
            <person name="Kuske C.R."/>
        </authorList>
    </citation>
    <scope>NUCLEOTIDE SEQUENCE [LARGE SCALE GENOMIC DNA]</scope>
    <source>
        <strain evidence="3 4">Ellin345</strain>
    </source>
</reference>
<dbReference type="GO" id="GO:0016757">
    <property type="term" value="F:glycosyltransferase activity"/>
    <property type="evidence" value="ECO:0007669"/>
    <property type="project" value="InterPro"/>
</dbReference>
<dbReference type="OrthoDB" id="9811902at2"/>
<dbReference type="KEGG" id="aba:Acid345_3305"/>
<dbReference type="RefSeq" id="WP_011524105.1">
    <property type="nucleotide sequence ID" value="NC_008009.1"/>
</dbReference>
<gene>
    <name evidence="3" type="ordered locus">Acid345_3305</name>
</gene>
<dbReference type="Gene3D" id="3.40.50.2000">
    <property type="entry name" value="Glycogen Phosphorylase B"/>
    <property type="match status" value="2"/>
</dbReference>
<evidence type="ECO:0000313" key="3">
    <source>
        <dbReference type="EMBL" id="ABF42306.1"/>
    </source>
</evidence>
<dbReference type="Proteomes" id="UP000002432">
    <property type="component" value="Chromosome"/>
</dbReference>
<dbReference type="STRING" id="204669.Acid345_3305"/>
<name>Q1ILE4_KORVE</name>
<accession>Q1ILE4</accession>
<feature type="domain" description="Glycosyl transferase family 1" evidence="1">
    <location>
        <begin position="216"/>
        <end position="383"/>
    </location>
</feature>
<dbReference type="Pfam" id="PF00534">
    <property type="entry name" value="Glycos_transf_1"/>
    <property type="match status" value="1"/>
</dbReference>
<keyword evidence="4" id="KW-1185">Reference proteome</keyword>
<dbReference type="SUPFAM" id="SSF53756">
    <property type="entry name" value="UDP-Glycosyltransferase/glycogen phosphorylase"/>
    <property type="match status" value="1"/>
</dbReference>
<feature type="domain" description="Glycosyltransferase subfamily 4-like N-terminal" evidence="2">
    <location>
        <begin position="16"/>
        <end position="200"/>
    </location>
</feature>
<dbReference type="Pfam" id="PF13579">
    <property type="entry name" value="Glyco_trans_4_4"/>
    <property type="match status" value="1"/>
</dbReference>
<dbReference type="HOGENOM" id="CLU_009583_11_2_0"/>
<dbReference type="EnsemblBacteria" id="ABF42306">
    <property type="protein sequence ID" value="ABF42306"/>
    <property type="gene ID" value="Acid345_3305"/>
</dbReference>